<evidence type="ECO:0000313" key="2">
    <source>
        <dbReference type="EMBL" id="AGO49006.1"/>
    </source>
</evidence>
<keyword evidence="1" id="KW-0472">Membrane</keyword>
<accession>S0A0W6</accession>
<reference evidence="3" key="2">
    <citation type="submission" date="2013-03" db="EMBL/GenBank/DDBJ databases">
        <title>The Cellulophaga phages: a novel, diverse, and globally ubiquitous model system.</title>
        <authorList>
            <person name="Holmfeldt K."/>
            <person name="Solonenko N."/>
            <person name="Shah M."/>
            <person name="Corrier K."/>
            <person name="Riemann L."/>
            <person name="VerBerkmoes N.C."/>
            <person name="Sullivan M.B."/>
        </authorList>
    </citation>
    <scope>NUCLEOTIDE SEQUENCE [LARGE SCALE GENOMIC DNA]</scope>
</reference>
<keyword evidence="1" id="KW-1133">Transmembrane helix</keyword>
<evidence type="ECO:0000313" key="3">
    <source>
        <dbReference type="Proteomes" id="UP000014725"/>
    </source>
</evidence>
<feature type="transmembrane region" description="Helical" evidence="1">
    <location>
        <begin position="6"/>
        <end position="39"/>
    </location>
</feature>
<keyword evidence="3" id="KW-1185">Reference proteome</keyword>
<proteinExistence type="predicted"/>
<dbReference type="Proteomes" id="UP000014725">
    <property type="component" value="Segment"/>
</dbReference>
<protein>
    <recommendedName>
        <fullName evidence="4">Transmembrane protein</fullName>
    </recommendedName>
</protein>
<organism evidence="2 3">
    <name type="scientific">Cellulophaga phage phi14:2</name>
    <dbReference type="NCBI Taxonomy" id="1327990"/>
    <lineage>
        <taxon>Viruses</taxon>
        <taxon>Duplodnaviria</taxon>
        <taxon>Heunggongvirae</taxon>
        <taxon>Uroviricota</taxon>
        <taxon>Caudoviricetes</taxon>
        <taxon>Crassvirales</taxon>
        <taxon>Steigviridae</taxon>
        <taxon>Asinivirinae</taxon>
        <taxon>Akihdevirus</taxon>
        <taxon>Akihdevirus balticus</taxon>
    </lineage>
</organism>
<gene>
    <name evidence="2" type="ORF">Phi14:2_gp128</name>
</gene>
<keyword evidence="1" id="KW-0812">Transmembrane</keyword>
<evidence type="ECO:0008006" key="4">
    <source>
        <dbReference type="Google" id="ProtNLM"/>
    </source>
</evidence>
<dbReference type="EMBL" id="KC821624">
    <property type="protein sequence ID" value="AGO49006.1"/>
    <property type="molecule type" value="Genomic_DNA"/>
</dbReference>
<evidence type="ECO:0000256" key="1">
    <source>
        <dbReference type="SAM" id="Phobius"/>
    </source>
</evidence>
<sequence>MVKSAFNLNLIVIAFFVVSAYIFNIMFFAIIAFVFMVLLPACSRKH</sequence>
<reference evidence="2 3" key="1">
    <citation type="journal article" date="2013" name="Proc. Natl. Acad. Sci. U.S.A.">
        <title>Twelve previously unknown phage genera are ubiquitous in global oceans.</title>
        <authorList>
            <person name="Holmfeldt K."/>
            <person name="Solonenko N."/>
            <person name="Shah M."/>
            <person name="Corrier K."/>
            <person name="Riemann L."/>
            <person name="Verberkmoes N.C."/>
            <person name="Sullivan M.B."/>
        </authorList>
    </citation>
    <scope>NUCLEOTIDE SEQUENCE [LARGE SCALE GENOMIC DNA]</scope>
    <source>
        <strain evidence="2">Phi14:2</strain>
    </source>
</reference>
<name>S0A0W6_9CAUD</name>